<dbReference type="EMBL" id="CP002446">
    <property type="protein sequence ID" value="ADV28738.1"/>
    <property type="molecule type" value="Genomic_DNA"/>
</dbReference>
<evidence type="ECO:0000256" key="1">
    <source>
        <dbReference type="SAM" id="SignalP"/>
    </source>
</evidence>
<accession>E6WX39</accession>
<dbReference type="AlphaFoldDB" id="E6WX39"/>
<keyword evidence="3" id="KW-1185">Reference proteome</keyword>
<evidence type="ECO:0000313" key="3">
    <source>
        <dbReference type="Proteomes" id="UP000008632"/>
    </source>
</evidence>
<feature type="signal peptide" evidence="1">
    <location>
        <begin position="1"/>
        <end position="20"/>
    </location>
</feature>
<dbReference type="eggNOG" id="ENOG5033JDR">
    <property type="taxonomic scope" value="Bacteria"/>
</dbReference>
<sequence>MRMPTRALGLLVLACGGAQAETWRCFNDLEVSCSGDSCGATGEGGFTPMDLAFASDGGLSLCAYSGCWDGSGEVLAVSPFLVIAARQLPWSDPHGGPDRERDVLVAFDHSDQVAVVKAGGWTHPFRCQPGRTGDDAWALAAAADGVTGPAAP</sequence>
<dbReference type="KEGG" id="psu:Psesu_2914"/>
<dbReference type="RefSeq" id="WP_013536563.1">
    <property type="nucleotide sequence ID" value="NC_014924.1"/>
</dbReference>
<keyword evidence="1" id="KW-0732">Signal</keyword>
<name>E6WX39_PSEUU</name>
<feature type="chain" id="PRO_5003215202" description="Secreted protein" evidence="1">
    <location>
        <begin position="21"/>
        <end position="152"/>
    </location>
</feature>
<evidence type="ECO:0000313" key="2">
    <source>
        <dbReference type="EMBL" id="ADV28738.1"/>
    </source>
</evidence>
<reference evidence="2 3" key="1">
    <citation type="submission" date="2011-01" db="EMBL/GenBank/DDBJ databases">
        <title>Complete sequence of Pseudoxanthomonas suwonensis 11-1.</title>
        <authorList>
            <consortium name="US DOE Joint Genome Institute"/>
            <person name="Lucas S."/>
            <person name="Copeland A."/>
            <person name="Lapidus A."/>
            <person name="Cheng J.-F."/>
            <person name="Goodwin L."/>
            <person name="Pitluck S."/>
            <person name="Teshima H."/>
            <person name="Detter J.C."/>
            <person name="Han C."/>
            <person name="Tapia R."/>
            <person name="Land M."/>
            <person name="Hauser L."/>
            <person name="Kyrpides N."/>
            <person name="Ivanova N."/>
            <person name="Ovchinnikova G."/>
            <person name="Siebers A.K."/>
            <person name="Allgaier M."/>
            <person name="Thelen M.P."/>
            <person name="Hugenholtz P."/>
            <person name="Gladden J."/>
            <person name="Woyke T."/>
        </authorList>
    </citation>
    <scope>NUCLEOTIDE SEQUENCE [LARGE SCALE GENOMIC DNA]</scope>
    <source>
        <strain evidence="3">11-1</strain>
    </source>
</reference>
<evidence type="ECO:0008006" key="4">
    <source>
        <dbReference type="Google" id="ProtNLM"/>
    </source>
</evidence>
<organism evidence="2 3">
    <name type="scientific">Pseudoxanthomonas suwonensis (strain 11-1)</name>
    <dbReference type="NCBI Taxonomy" id="743721"/>
    <lineage>
        <taxon>Bacteria</taxon>
        <taxon>Pseudomonadati</taxon>
        <taxon>Pseudomonadota</taxon>
        <taxon>Gammaproteobacteria</taxon>
        <taxon>Lysobacterales</taxon>
        <taxon>Lysobacteraceae</taxon>
        <taxon>Pseudoxanthomonas</taxon>
    </lineage>
</organism>
<protein>
    <recommendedName>
        <fullName evidence="4">Secreted protein</fullName>
    </recommendedName>
</protein>
<dbReference type="STRING" id="743721.Psesu_2914"/>
<dbReference type="HOGENOM" id="CLU_1720843_0_0_6"/>
<dbReference type="Proteomes" id="UP000008632">
    <property type="component" value="Chromosome"/>
</dbReference>
<gene>
    <name evidence="2" type="ordered locus">Psesu_2914</name>
</gene>
<proteinExistence type="predicted"/>